<feature type="region of interest" description="Disordered" evidence="1">
    <location>
        <begin position="1375"/>
        <end position="1428"/>
    </location>
</feature>
<feature type="region of interest" description="Disordered" evidence="1">
    <location>
        <begin position="4221"/>
        <end position="4313"/>
    </location>
</feature>
<evidence type="ECO:0000256" key="1">
    <source>
        <dbReference type="SAM" id="MobiDB-lite"/>
    </source>
</evidence>
<feature type="compositionally biased region" description="Low complexity" evidence="1">
    <location>
        <begin position="2477"/>
        <end position="2488"/>
    </location>
</feature>
<feature type="compositionally biased region" description="Polar residues" evidence="1">
    <location>
        <begin position="3185"/>
        <end position="3194"/>
    </location>
</feature>
<keyword evidence="3" id="KW-1185">Reference proteome</keyword>
<feature type="region of interest" description="Disordered" evidence="1">
    <location>
        <begin position="294"/>
        <end position="325"/>
    </location>
</feature>
<feature type="region of interest" description="Disordered" evidence="1">
    <location>
        <begin position="2387"/>
        <end position="2455"/>
    </location>
</feature>
<feature type="compositionally biased region" description="Polar residues" evidence="1">
    <location>
        <begin position="2409"/>
        <end position="2438"/>
    </location>
</feature>
<comment type="caution">
    <text evidence="2">The sequence shown here is derived from an EMBL/GenBank/DDBJ whole genome shotgun (WGS) entry which is preliminary data.</text>
</comment>
<feature type="compositionally biased region" description="Acidic residues" evidence="1">
    <location>
        <begin position="1386"/>
        <end position="1396"/>
    </location>
</feature>
<protein>
    <submittedName>
        <fullName evidence="2">Uncharacterized protein</fullName>
    </submittedName>
</protein>
<feature type="region of interest" description="Disordered" evidence="1">
    <location>
        <begin position="2468"/>
        <end position="2501"/>
    </location>
</feature>
<organism evidence="2 3">
    <name type="scientific">Coemansia aciculifera</name>
    <dbReference type="NCBI Taxonomy" id="417176"/>
    <lineage>
        <taxon>Eukaryota</taxon>
        <taxon>Fungi</taxon>
        <taxon>Fungi incertae sedis</taxon>
        <taxon>Zoopagomycota</taxon>
        <taxon>Kickxellomycotina</taxon>
        <taxon>Kickxellomycetes</taxon>
        <taxon>Kickxellales</taxon>
        <taxon>Kickxellaceae</taxon>
        <taxon>Coemansia</taxon>
    </lineage>
</organism>
<feature type="compositionally biased region" description="Basic residues" evidence="1">
    <location>
        <begin position="4249"/>
        <end position="4261"/>
    </location>
</feature>
<feature type="region of interest" description="Disordered" evidence="1">
    <location>
        <begin position="1949"/>
        <end position="1968"/>
    </location>
</feature>
<dbReference type="PANTHER" id="PTHR14918">
    <property type="entry name" value="KICSTOR COMPLEX PROTEIN SZT2"/>
    <property type="match status" value="1"/>
</dbReference>
<feature type="compositionally biased region" description="Basic residues" evidence="1">
    <location>
        <begin position="99"/>
        <end position="116"/>
    </location>
</feature>
<reference evidence="2" key="1">
    <citation type="submission" date="2022-07" db="EMBL/GenBank/DDBJ databases">
        <title>Phylogenomic reconstructions and comparative analyses of Kickxellomycotina fungi.</title>
        <authorList>
            <person name="Reynolds N.K."/>
            <person name="Stajich J.E."/>
            <person name="Barry K."/>
            <person name="Grigoriev I.V."/>
            <person name="Crous P."/>
            <person name="Smith M.E."/>
        </authorList>
    </citation>
    <scope>NUCLEOTIDE SEQUENCE</scope>
    <source>
        <strain evidence="2">RSA 476</strain>
    </source>
</reference>
<proteinExistence type="predicted"/>
<name>A0A9W8M2Q6_9FUNG</name>
<evidence type="ECO:0000313" key="2">
    <source>
        <dbReference type="EMBL" id="KAJ2863019.1"/>
    </source>
</evidence>
<feature type="compositionally biased region" description="Basic residues" evidence="1">
    <location>
        <begin position="4277"/>
        <end position="4286"/>
    </location>
</feature>
<feature type="compositionally biased region" description="Basic and acidic residues" evidence="1">
    <location>
        <begin position="4222"/>
        <end position="4237"/>
    </location>
</feature>
<feature type="region of interest" description="Disordered" evidence="1">
    <location>
        <begin position="1728"/>
        <end position="1757"/>
    </location>
</feature>
<feature type="region of interest" description="Disordered" evidence="1">
    <location>
        <begin position="4013"/>
        <end position="4049"/>
    </location>
</feature>
<feature type="region of interest" description="Disordered" evidence="1">
    <location>
        <begin position="2728"/>
        <end position="2782"/>
    </location>
</feature>
<evidence type="ECO:0000313" key="3">
    <source>
        <dbReference type="Proteomes" id="UP001140074"/>
    </source>
</evidence>
<feature type="compositionally biased region" description="Low complexity" evidence="1">
    <location>
        <begin position="3152"/>
        <end position="3170"/>
    </location>
</feature>
<feature type="compositionally biased region" description="Acidic residues" evidence="1">
    <location>
        <begin position="623"/>
        <end position="632"/>
    </location>
</feature>
<feature type="compositionally biased region" description="Low complexity" evidence="1">
    <location>
        <begin position="68"/>
        <end position="85"/>
    </location>
</feature>
<feature type="compositionally biased region" description="Polar residues" evidence="1">
    <location>
        <begin position="2389"/>
        <end position="2400"/>
    </location>
</feature>
<feature type="region of interest" description="Disordered" evidence="1">
    <location>
        <begin position="68"/>
        <end position="125"/>
    </location>
</feature>
<dbReference type="InterPro" id="IPR033228">
    <property type="entry name" value="SZT2"/>
</dbReference>
<dbReference type="EMBL" id="JANBUY010000140">
    <property type="protein sequence ID" value="KAJ2863019.1"/>
    <property type="molecule type" value="Genomic_DNA"/>
</dbReference>
<feature type="region of interest" description="Disordered" evidence="1">
    <location>
        <begin position="3175"/>
        <end position="3194"/>
    </location>
</feature>
<gene>
    <name evidence="2" type="ORF">GGH94_003886</name>
</gene>
<dbReference type="GO" id="GO:0005777">
    <property type="term" value="C:peroxisome"/>
    <property type="evidence" value="ECO:0007669"/>
    <property type="project" value="InterPro"/>
</dbReference>
<feature type="region of interest" description="Disordered" evidence="1">
    <location>
        <begin position="3145"/>
        <end position="3170"/>
    </location>
</feature>
<feature type="compositionally biased region" description="Polar residues" evidence="1">
    <location>
        <begin position="1400"/>
        <end position="1409"/>
    </location>
</feature>
<sequence>MNASRFGEGSGPRVTTAQGVVLMKKDRMFERRTDQALWLLNHLHVPLTLRDLEDPPYDVLDIMTNSGTSSSHNGGVAAAATTAASSGGGARNPHSLSQSHHRSSPHRLDRQHHHHQPPSSMSSYDMMSLNESLDRKYTFTEDTVFWTMDQEYNVVFVIDMSQSMYAIDPSTNNVHIQTALDTLEKCLAGMIQPFTVQSTLGMPGCLVEPHICASVIGYCPRMPGSYPAEKNSKKLPFCRTLIHARMVTSEDLPDIIKSVRNFMFNYECEIQDSLGSFPPPPPPIPLSRITEAELPQPKHDPKPGRHGGKGRHQFTPLDSANDSGQVPRAGDTFTLAYDEDAPLLHTLQIVDYFLKIMPEVCSPAFVYLTDGVMRSNFAASKAQSVISSLSQRNTQCTFIQVGSCSGFTPETTLGFVGDNELLMYLAATLNGRFIYASDCPDTVLPRRANFYHQVMLIRETRLARTPMRHRYDHVLYGSNRPGDMPRERINTKKEGVLQTAQSGDAGFPWVADCKPPLVNTLTVRYSDYNIPVSMSVLIEARMNEGFVVRNIQIAKLDRDGMAERVNIKMEMVWHPNVTIVYRITNTHFLGPPRRKSGEKARSREALLTLKGIASSSDNRDGGSDDDDDDDDDRPLTIEDRGQRGSNMVDIVIRSYRAFTMEFMSPSKSGGYKGELYGKVEMLHTFLKSITDKDERLRQMYSLPPSTSTAQLKFQPPVYVSPFSVSASSPPPWVDNRVIPLGSRVDTEEVDTDVFLAYTDWSAQHYHLYTMMRQINRSGGSFIPMAGFTHVASMFIDSGLALNCVKSMNFTEAATHGQRIMSDFRAYVCQSGTWALLKDSRMSMVFLQDSFRLSRQVPVFVIARWEMLTSWTLRVSFSLYNGSADARKIVMDCLPTFSCSFRPAYQDPNRDAVARATRPLHLLPLDLDIAQSVRPGMLSTRDIGDMHTYVVEWRWTYLAREGTREDLRGEGHDREIVRQALHRLALTLGINRLTQDFTLINAKGESTGLMTGLDASKYDSCLTFYQEREGYEGEELLLACQYQIIVNMSQSSVTARTWVEPWSARVIRMLFEDDFRMLAPLGTFQQILQPSRCFQLKVPNIAEFHSKRMNMFSIMAVVTSSRIALRILQLPDISPAHAVWSHSDGADSINIDDPTYQITRERDLDVDVEIHILDGEGKVTERIPATEYYKTHDRQETIEMSRAKKLSIKHMGTTKGERHAIFLERFMLTLFEKDSDGRYDPHIDKYRSNEYNPFILQMINPGHQRKLFFSKLSAQWMSTGEFTIVAYRCFLEFALFKWCDAISVNAELFNKLRFAESIVSELSHHISDVHKAAGVSNALDNHLYMEKWYVIRLPNNSSFLMVLLPNVPLASRNRHFQPASTSHEQTEQSDEQTEQADDQTISGCNTTLPGSSRHRRQGSEPVRPPVLTPALERAMNNNASSAADMASNLATNVYTLLMECSMDNSEMHRHVRAMDVHKSTSVKSKLNLWPLDVPTQSTRVLGETMEGFVGDMSNSQDEPISFTEYALAEIKVIERMYSESYLQTIYLALLLNRSVAPADMLACQQSTLWKKRSIDVDITAFLHSQDVARASRDAKWQERDRKCLQNKFADLLGESFNPLPFDVNPSQGRRYFCKAAPDKRSELEVCLQLAENPLFISFQCSIEVYDSDIGHKRRLNMPIDELPLSLEQLCEQANIPWRPPTDHFVPLSNVRVILHVNCQYLPDRSIVNQSSASSDADSSDSEQSTTVQMKPDKHELESLSTRPFQKTMSLASLVTSEFDPVALCTKSDIDRDPDSLPSAIIAKKHTDAQMATLEGLPHDQLELVRHCHRMFVRFIAQETLHALRDIKPVTAPLLNQVWHTIATTVDEDAPLDRYAFSQNKMSFEFLVSTADESKRQHAIDLAMSELLKPNKDLGDYPLGKLHKLGAFVYMRDMRSRSERRDARMRWRARALSDAQGKGGNPARRGSISSASAKSAVGDLADAIPSWFLIKPMSSLDGVRVLAHNYSVVTDEAARNVLAVMRQLLVVALRAANTRLLLEEMADTRMFPDLLVLPPSVRSDNVRPGIGQRRGLHVDSLATRDEQVVGAHRLSASPSALQLANVPASHRDVHTSAPVSSVAGSGLAISGIEAGSDTRQTTFGQEEWEQEQGLSGGSFNIASILRSYIPSNPAFYSCDEQFTHAFPLHPRIAPAKAALVVLASVMLNSRLDNQRNMFTVRDGGSIFYAVLTEYRMPYVSPFGTSEPSGPRQLVSLSSAPTPAGGISSPMYGAEATLPGAHTVATTSPDPTNYSSLAGASRVSMTSVLSLTSHTDAASQIASAQTQAAVTPGSGSRRRSPLMPAALSTSALPLISPSGAGDTLNAAAPESPLASPRMMRSESFFRGTTRHAIAESASQNHLSSTPDSPLGRYLPSSLTNLEGQRHSGNAATRTFDTDIRSSASHRQLRATSPFPHMDAPRSPTVIRDVFNPDEGNAMARATTPSSSAQPQFQQFRMPHTASTSAVPALDHPGLSDNFPAAYAEEKTSPCIMLHIYGVGKPSKDMTRSLVQQIDEHITAHITMPEVSDMLFRRVALNENDMDFLFPKCNPEPTIVYLPLPQFVHDLDRLMLHFRQALGEIIVPFPKTSFLAKAMRRSYDHLLVQHDDDDDKDDCVTIGGRVPSLLRADLARVLEGWGHDCEMPRRVPVDRLTFLYNFFTTRGAPPPEMTDIGTGIAIVSALPLNKNRVVSSGIWSPLSPADPSGANPTLSSSRKLGAQTKGESDELAAGLTDDYAPGSDDSGNSDPQPIPVSELAALFNEYLRQFKAARAHMKLDATDFDNLEKVMDDQVAEFSGEPVVAITIWSNANVRLDRLSAYVSQVYWNALGDYVSEQVLYPILSAGWGHHPNPVIKLPDPAVSIDSCYGYYGNSSARLRSAEVTVSLHSNPNGGQAATQSYLALLRAREIHLPKAPSTFTENTKKQVHAMEIARQMAQYWGSQDKVKSLRHHRQKLPRVTGISHWFSEELRGVLETMCPSMHPALFRLLENPLVLDDTSQSAGHSPKPLFPAVSLRQAAPRDQTSVVYDVSALPKALKGTRQSFCIMCTLPLDEPVESTSVSASASASASHAQSATFMRGASHAQSATFMRGGRNYATQGSSSASGITQRQRLESLRRPIGDSGQQRSSARSSMGSSAAQMQGSIHGLGLQGLNPGDQQKSPQRYSRNKLGHGALLGRRPYRLPDIAGHSSASLAPKKMPPPSDYKPIADPETLVLDVDEITYYPSHTKSVRASSTAWLVVWLVGGEVEMVGYNVSQRLWDSVCDQIKQRLERESRRKQLLGMFASHMGGIFPGYDRQARHKGITSTWLDRNVTRDLINKFALQQQLTVDDQVHYFNIERIISPDYARLLGLYEGSANLEGIIANPPVDGMTLNDMKTEVVLRQLQPEHLRWTRKLTFVDYTQPYVDTNHPDTLFRIGSRFMRAYQGRIAQVLRYDELMKIAERWRQLVAVNGLHEAVNRPVHLTMFDVHSSDTQTSSLGEHRIVSRNTSTMSASVSAPNASGSAAANLALAQIQAPARGDLSASASGHRTLAAKDKPVATAAATAVPDDESNSEISLDDIRKLIETARLLHFVCAPLPIASAIRPAAADLRGFSRLFRVVSAMLQNLADSYIDYLCSTGHIVARRFEKVLPWREALAGLGYEPEKVLHFTQVMLGLPRRRRSSGQNLPSGAEAVLPGIQAPCAYLIANTDRTNLVTQIEVSPQMLSIHMHALSRSTPEWRSAVPGYVKSSVKAQSIKKFAFELSKYKKLLHAKSFVYDFQLRYVASLLKPVEPTSASATGLAEGASKHKLPVAVYSSESEVDEVDSASDCSESSEADAAEHGHFSGASRGSGSWGTVAQQLHVHIDLMSFFAELAEQRYFSTRFSSRRLVRTRLPMAHREIYEYFLSHSERYHFYTDGCRPTTACPGSSPQGGKLPLSSVCSDIATHSGCYRLYEGAIADGPNSHYAGFFEGSGMVSEPGSLMWPLVGSRHEMLSRGTKIASSAPEPVSKLAHTNSGPADAQISSQHGHPLMFNSKGRGAHLYGSDRASPFIKPGSEQRTHAVGGGGSKQIAASYAPASQWWSNVVGSSGMSGGSRQRPSTNYVSGGPPLLERHGQAHLFDTPTMPVPSPSSHRIGSIRSHTSIAGHANHSSRAESRAEHGKHMAKSLEFAQDEYSACKIHLSSNDAFVRVSLMALAPDCDSCRADSSLEAQKSKERQLSHTHRLADGVDGGNLDEQRRRHHHHHRHRHQSKREGKEEDVTEPAESRHRRHRRRKGRSNDADVIDDIDGLFGSPGGKSARGTKQPYHAYQPLAATAKATNIAGPRVVPEAGRQRHRYGVDRQSPLQKWMSSLASDFITDPQIDGLQTVASKDPNRVSSAHGSAAQLSFYLVIDMDPQTTIGLSNLQAEDSHSRNGSLVPLRGSAAHVADSSVDDIGSPGGRQCQNCRSLSLRAGRPKVCGIHKVLGAVQIDMRDWENKGDVWSKVPTMVMEVSEIDPDEYDREDPDIVAWIQETARRVIRHAMVDYHRDFNWYLIYQRLRIADIPRGLAPNDIGDLVAFIERQSWIDVGSTDEAVQQLLDLNISAQRIIEALQLRLRRFYMEPALLMASLHAQAVAAHPAVVLQPAPPAIDDQQNLWSGCGHKSRATLAAAQGGLAVGSDTPLALSRTSTMDPQLQAPGCSSEDDPVTSIACHQCPTAAIDAQGQVLYEQSSSDIDDILRLLSPLNSNPSYKILLDPSFQKTFSRYVQISVADCPWQCRKHDQLTAVHAYNWAMDNDPGAPVVCGDDNASGTHIRSTRDVPAHLAGRRAQAQENSAAPVGGRHHVQRGRVGGASIASLATADSPSSSFKAHHAVGGSEPTQVSHSLSAHRMLEPIHRSGTPADAARVTDLFGPSEPPASITPATDLFAHARVESLPGSLLVVDPEDNEFAARLLVLNPFAYHGVLEFLFARSPDDGGEAKLDKIRAVARLRQRDGLHEYERKHINLALSTISAVVWDMVTDTSV</sequence>
<accession>A0A9W8M2Q6</accession>
<feature type="compositionally biased region" description="Polar residues" evidence="1">
    <location>
        <begin position="4022"/>
        <end position="4037"/>
    </location>
</feature>
<dbReference type="PANTHER" id="PTHR14918:SF3">
    <property type="entry name" value="KICSTOR COMPLEX PROTEIN SZT2"/>
    <property type="match status" value="1"/>
</dbReference>
<feature type="region of interest" description="Disordered" evidence="1">
    <location>
        <begin position="611"/>
        <end position="641"/>
    </location>
</feature>
<dbReference type="Proteomes" id="UP001140074">
    <property type="component" value="Unassembled WGS sequence"/>
</dbReference>